<dbReference type="GO" id="GO:0016020">
    <property type="term" value="C:membrane"/>
    <property type="evidence" value="ECO:0007669"/>
    <property type="project" value="InterPro"/>
</dbReference>
<dbReference type="EMBL" id="CP042243">
    <property type="protein sequence ID" value="QEK11471.1"/>
    <property type="molecule type" value="Genomic_DNA"/>
</dbReference>
<name>A0A5C0SBD0_CRATE</name>
<keyword evidence="10" id="KW-1185">Reference proteome</keyword>
<evidence type="ECO:0000313" key="9">
    <source>
        <dbReference type="EMBL" id="QEK11471.1"/>
    </source>
</evidence>
<keyword evidence="5" id="KW-0249">Electron transport</keyword>
<dbReference type="OrthoDB" id="9767754at2"/>
<dbReference type="GO" id="GO:0046872">
    <property type="term" value="F:metal ion binding"/>
    <property type="evidence" value="ECO:0007669"/>
    <property type="project" value="UniProtKB-KW"/>
</dbReference>
<dbReference type="Pfam" id="PF01512">
    <property type="entry name" value="Complex1_51K"/>
    <property type="match status" value="1"/>
</dbReference>
<dbReference type="SUPFAM" id="SSF46548">
    <property type="entry name" value="alpha-helical ferredoxin"/>
    <property type="match status" value="1"/>
</dbReference>
<dbReference type="SUPFAM" id="SSF142019">
    <property type="entry name" value="Nqo1 FMN-binding domain-like"/>
    <property type="match status" value="1"/>
</dbReference>
<dbReference type="InterPro" id="IPR017054">
    <property type="entry name" value="PduS"/>
</dbReference>
<dbReference type="GO" id="GO:0009055">
    <property type="term" value="F:electron transfer activity"/>
    <property type="evidence" value="ECO:0007669"/>
    <property type="project" value="InterPro"/>
</dbReference>
<dbReference type="Proteomes" id="UP000324646">
    <property type="component" value="Chromosome"/>
</dbReference>
<dbReference type="Gene3D" id="3.40.50.11540">
    <property type="entry name" value="NADH-ubiquinone oxidoreductase 51kDa subunit"/>
    <property type="match status" value="1"/>
</dbReference>
<organism evidence="9 10">
    <name type="scientific">Crassaminicella thermophila</name>
    <dbReference type="NCBI Taxonomy" id="2599308"/>
    <lineage>
        <taxon>Bacteria</taxon>
        <taxon>Bacillati</taxon>
        <taxon>Bacillota</taxon>
        <taxon>Clostridia</taxon>
        <taxon>Eubacteriales</taxon>
        <taxon>Clostridiaceae</taxon>
        <taxon>Crassaminicella</taxon>
    </lineage>
</organism>
<dbReference type="PROSITE" id="PS00198">
    <property type="entry name" value="4FE4S_FER_1"/>
    <property type="match status" value="1"/>
</dbReference>
<keyword evidence="2" id="KW-0004">4Fe-4S</keyword>
<keyword evidence="7" id="KW-0411">Iron-sulfur</keyword>
<keyword evidence="3" id="KW-0479">Metal-binding</keyword>
<reference evidence="9 10" key="1">
    <citation type="submission" date="2019-07" db="EMBL/GenBank/DDBJ databases">
        <title>Complete genome of Crassaminicella thermophila SY095.</title>
        <authorList>
            <person name="Li X."/>
        </authorList>
    </citation>
    <scope>NUCLEOTIDE SEQUENCE [LARGE SCALE GENOMIC DNA]</scope>
    <source>
        <strain evidence="9 10">SY095</strain>
    </source>
</reference>
<dbReference type="PANTHER" id="PTHR43034">
    <property type="entry name" value="ION-TRANSLOCATING OXIDOREDUCTASE COMPLEX SUBUNIT C"/>
    <property type="match status" value="1"/>
</dbReference>
<dbReference type="Pfam" id="PF13375">
    <property type="entry name" value="RnfC_N"/>
    <property type="match status" value="1"/>
</dbReference>
<evidence type="ECO:0000256" key="7">
    <source>
        <dbReference type="ARBA" id="ARBA00023014"/>
    </source>
</evidence>
<evidence type="ECO:0000256" key="4">
    <source>
        <dbReference type="ARBA" id="ARBA00022737"/>
    </source>
</evidence>
<dbReference type="InterPro" id="IPR017900">
    <property type="entry name" value="4Fe4S_Fe_S_CS"/>
</dbReference>
<evidence type="ECO:0000256" key="6">
    <source>
        <dbReference type="ARBA" id="ARBA00023004"/>
    </source>
</evidence>
<dbReference type="InterPro" id="IPR037225">
    <property type="entry name" value="Nuo51_FMN-bd_sf"/>
</dbReference>
<evidence type="ECO:0000256" key="5">
    <source>
        <dbReference type="ARBA" id="ARBA00022982"/>
    </source>
</evidence>
<dbReference type="PIRSF" id="PIRSF036408">
    <property type="entry name" value="PduS_prd"/>
    <property type="match status" value="1"/>
</dbReference>
<protein>
    <submittedName>
        <fullName evidence="9">Electron transport complex protein RnfC</fullName>
    </submittedName>
</protein>
<dbReference type="AlphaFoldDB" id="A0A5C0SBD0"/>
<dbReference type="KEGG" id="crs:FQB35_03265"/>
<dbReference type="PROSITE" id="PS51379">
    <property type="entry name" value="4FE4S_FER_2"/>
    <property type="match status" value="1"/>
</dbReference>
<keyword evidence="6" id="KW-0408">Iron</keyword>
<dbReference type="InterPro" id="IPR026902">
    <property type="entry name" value="RnfC_N"/>
</dbReference>
<evidence type="ECO:0000256" key="2">
    <source>
        <dbReference type="ARBA" id="ARBA00022485"/>
    </source>
</evidence>
<dbReference type="Pfam" id="PF13534">
    <property type="entry name" value="Fer4_17"/>
    <property type="match status" value="1"/>
</dbReference>
<dbReference type="InterPro" id="IPR011538">
    <property type="entry name" value="Nuo51_FMN-bd"/>
</dbReference>
<accession>A0A5C0SBD0</accession>
<dbReference type="PANTHER" id="PTHR43034:SF2">
    <property type="entry name" value="ION-TRANSLOCATING OXIDOREDUCTASE COMPLEX SUBUNIT C"/>
    <property type="match status" value="1"/>
</dbReference>
<feature type="domain" description="4Fe-4S ferredoxin-type" evidence="8">
    <location>
        <begin position="245"/>
        <end position="274"/>
    </location>
</feature>
<dbReference type="RefSeq" id="WP_148808626.1">
    <property type="nucleotide sequence ID" value="NZ_CP042243.1"/>
</dbReference>
<evidence type="ECO:0000256" key="1">
    <source>
        <dbReference type="ARBA" id="ARBA00022448"/>
    </source>
</evidence>
<keyword evidence="4" id="KW-0677">Repeat</keyword>
<dbReference type="InterPro" id="IPR010208">
    <property type="entry name" value="Ion_transpt_RnfC/RsxC"/>
</dbReference>
<evidence type="ECO:0000313" key="10">
    <source>
        <dbReference type="Proteomes" id="UP000324646"/>
    </source>
</evidence>
<keyword evidence="1" id="KW-0813">Transport</keyword>
<sequence length="442" mass="48654">MNLLDIVREAGVIGAGGAGFPTHAKLASKAEYILLNGAECEPLLRVDQQLMELFADEIIKGFEAAGKFVCASKAIIGIKGKHKKVISILRERIKALQVGDFIEVKELPDIYPAGDEQVLVYELTGRVVPEAGIPIQVGCVVLNSETALNIYYASIKEPVTQKYITIAGDIPKALTVKVPIGTPIIDVLKLSGIENFENYAVIDGGPMMGPIMSNLDGYVNKKNKGFVILKKDHYLIRKKSISLEQAKRVNKSACAQCRMCTDLCPRYLLGHEVQPHKMMRALNYKLIDIENQKIAQLCCQCNLCELFSCPAGLNPKSANLYFKGKLAEQNIRYKPNKSEFIARKSREYRLIPSKRLIARLGLYKFDKPAPMTEVELKPELVYISTNQHIGAPAVSVVSVGDYVEIGQQIGKIPEGSLGATIHASISGKVVAIENDFIVIRRG</sequence>
<dbReference type="InterPro" id="IPR017896">
    <property type="entry name" value="4Fe4S_Fe-S-bd"/>
</dbReference>
<dbReference type="SUPFAM" id="SSF142984">
    <property type="entry name" value="Nqo1 middle domain-like"/>
    <property type="match status" value="1"/>
</dbReference>
<dbReference type="GO" id="GO:0051539">
    <property type="term" value="F:4 iron, 4 sulfur cluster binding"/>
    <property type="evidence" value="ECO:0007669"/>
    <property type="project" value="UniProtKB-KW"/>
</dbReference>
<proteinExistence type="predicted"/>
<gene>
    <name evidence="9" type="ORF">FQB35_03265</name>
</gene>
<evidence type="ECO:0000256" key="3">
    <source>
        <dbReference type="ARBA" id="ARBA00022723"/>
    </source>
</evidence>
<evidence type="ECO:0000259" key="8">
    <source>
        <dbReference type="PROSITE" id="PS51379"/>
    </source>
</evidence>